<accession>A0A561W9X7</accession>
<dbReference type="AlphaFoldDB" id="A0A561W9X7"/>
<reference evidence="1 2" key="1">
    <citation type="submission" date="2019-06" db="EMBL/GenBank/DDBJ databases">
        <title>Sequencing the genomes of 1000 actinobacteria strains.</title>
        <authorList>
            <person name="Klenk H.-P."/>
        </authorList>
    </citation>
    <scope>NUCLEOTIDE SEQUENCE [LARGE SCALE GENOMIC DNA]</scope>
    <source>
        <strain evidence="1 2">DSM 43866</strain>
    </source>
</reference>
<dbReference type="Proteomes" id="UP000320239">
    <property type="component" value="Unassembled WGS sequence"/>
</dbReference>
<protein>
    <recommendedName>
        <fullName evidence="3">FXSXX-COOH protein</fullName>
    </recommendedName>
</protein>
<evidence type="ECO:0000313" key="1">
    <source>
        <dbReference type="EMBL" id="TWG20661.1"/>
    </source>
</evidence>
<evidence type="ECO:0000313" key="2">
    <source>
        <dbReference type="Proteomes" id="UP000320239"/>
    </source>
</evidence>
<keyword evidence="2" id="KW-1185">Reference proteome</keyword>
<name>A0A561W9X7_ACTTI</name>
<organism evidence="1 2">
    <name type="scientific">Actinoplanes teichomyceticus</name>
    <dbReference type="NCBI Taxonomy" id="1867"/>
    <lineage>
        <taxon>Bacteria</taxon>
        <taxon>Bacillati</taxon>
        <taxon>Actinomycetota</taxon>
        <taxon>Actinomycetes</taxon>
        <taxon>Micromonosporales</taxon>
        <taxon>Micromonosporaceae</taxon>
        <taxon>Actinoplanes</taxon>
    </lineage>
</organism>
<evidence type="ECO:0008006" key="3">
    <source>
        <dbReference type="Google" id="ProtNLM"/>
    </source>
</evidence>
<proteinExistence type="predicted"/>
<gene>
    <name evidence="1" type="ORF">FHX34_103190</name>
</gene>
<dbReference type="EMBL" id="VIWY01000003">
    <property type="protein sequence ID" value="TWG20661.1"/>
    <property type="molecule type" value="Genomic_DNA"/>
</dbReference>
<comment type="caution">
    <text evidence="1">The sequence shown here is derived from an EMBL/GenBank/DDBJ whole genome shotgun (WGS) entry which is preliminary data.</text>
</comment>
<sequence>MPQDSDVRTEVPDLSRLTLAEVAKLDSAAFGKTPEALLRRVDQPSQSISGYNPQRLTD</sequence>
<dbReference type="RefSeq" id="WP_164466043.1">
    <property type="nucleotide sequence ID" value="NZ_BOMX01000103.1"/>
</dbReference>